<dbReference type="EMBL" id="NQIK02000002">
    <property type="protein sequence ID" value="KAF7574162.1"/>
    <property type="molecule type" value="Genomic_DNA"/>
</dbReference>
<dbReference type="Proteomes" id="UP000245464">
    <property type="component" value="Chromosome 2"/>
</dbReference>
<evidence type="ECO:0000256" key="5">
    <source>
        <dbReference type="ARBA" id="ARBA00023242"/>
    </source>
</evidence>
<dbReference type="GO" id="GO:0005634">
    <property type="term" value="C:nucleus"/>
    <property type="evidence" value="ECO:0007669"/>
    <property type="project" value="UniProtKB-SubCell"/>
</dbReference>
<evidence type="ECO:0000259" key="7">
    <source>
        <dbReference type="Pfam" id="PF05699"/>
    </source>
</evidence>
<dbReference type="GeneID" id="90955375"/>
<feature type="region of interest" description="Disordered" evidence="6">
    <location>
        <begin position="1"/>
        <end position="45"/>
    </location>
</feature>
<dbReference type="AlphaFoldDB" id="A0A834VU39"/>
<accession>A0A834VU39</accession>
<dbReference type="Pfam" id="PF05699">
    <property type="entry name" value="Dimer_Tnp_hAT"/>
    <property type="match status" value="1"/>
</dbReference>
<dbReference type="GO" id="GO:0008270">
    <property type="term" value="F:zinc ion binding"/>
    <property type="evidence" value="ECO:0007669"/>
    <property type="project" value="UniProtKB-KW"/>
</dbReference>
<dbReference type="SUPFAM" id="SSF53098">
    <property type="entry name" value="Ribonuclease H-like"/>
    <property type="match status" value="1"/>
</dbReference>
<name>A0A834VU39_9PLEO</name>
<keyword evidence="5" id="KW-0539">Nucleus</keyword>
<keyword evidence="4" id="KW-0862">Zinc</keyword>
<dbReference type="InterPro" id="IPR012337">
    <property type="entry name" value="RNaseH-like_sf"/>
</dbReference>
<dbReference type="InterPro" id="IPR008906">
    <property type="entry name" value="HATC_C_dom"/>
</dbReference>
<sequence>MPPKRSSDRSTGPKKRVKNSSASQLSQPSQPEQPEQHTPILSSSRDLDTVEESFEYRLLSQIADAAVDTAVDLSRDGTQASTPLATDASDFTDLDGRFEDRYEGLDWLDIPRYMKPLRTLKGRKSWVFAHGYRVALISEPSRTFWICQHCYQHRRVDGRQALEVTRSTTSAISHMGQNRAGHRLNRQGQSTQAILPRGQITLRVLGESGAVVPQAIANAIGNFNVQAFRYAVVSWLIKNNHPLREIETASFREIVAYANPEAVDALWTSRTSVKSYVMRLYRELQPQVVEALSQATSKIHVSFDGWTTKGGKRGFFGVVAHYADESSVVIDLPIALPQLTGSHSGDRIGDTIARTLEEFNISHTKLGYFVLDNAYSNDRAVAHMAEQYHYYDAFVRAVQLSDAINLYAAHHIERTARDDAYATIHNKKKPVVPLWMRSTDLNAADWAVVTEYIKVLKPLKEATKRLEARGKQGKHGAIYEVIPIFEYVLGAYEAIVESYRDAAWLKASSYYAKLDLSPAYYTATSLHPFYRGYCARAWRDKPQWIHDNEARLKQLWAEYRPTTPPNSRVRPPRSSGIDEAIAAIIGEPALDITELDELDRWRRYELPWTEQQLGKGDPVTYWLGMRLQYPHLSQMALDTITIPASSCQCERLFSELGDLLEPRRRKIGAQLLAAIQCTRS</sequence>
<comment type="subcellular location">
    <subcellularLocation>
        <location evidence="1">Nucleus</location>
    </subcellularLocation>
</comment>
<evidence type="ECO:0000256" key="2">
    <source>
        <dbReference type="ARBA" id="ARBA00022723"/>
    </source>
</evidence>
<evidence type="ECO:0000313" key="8">
    <source>
        <dbReference type="EMBL" id="KAF7574162.1"/>
    </source>
</evidence>
<comment type="caution">
    <text evidence="8">The sequence shown here is derived from an EMBL/GenBank/DDBJ whole genome shotgun (WGS) entry which is preliminary data.</text>
</comment>
<evidence type="ECO:0000256" key="6">
    <source>
        <dbReference type="SAM" id="MobiDB-lite"/>
    </source>
</evidence>
<dbReference type="PANTHER" id="PTHR46481:SF10">
    <property type="entry name" value="ZINC FINGER BED DOMAIN-CONTAINING PROTEIN 39"/>
    <property type="match status" value="1"/>
</dbReference>
<evidence type="ECO:0000313" key="9">
    <source>
        <dbReference type="Proteomes" id="UP000245464"/>
    </source>
</evidence>
<keyword evidence="3" id="KW-0863">Zinc-finger</keyword>
<dbReference type="KEGG" id="ptrr:90955375"/>
<dbReference type="RefSeq" id="XP_065963995.1">
    <property type="nucleotide sequence ID" value="XM_066105368.1"/>
</dbReference>
<feature type="compositionally biased region" description="Low complexity" evidence="6">
    <location>
        <begin position="20"/>
        <end position="33"/>
    </location>
</feature>
<dbReference type="GO" id="GO:0046983">
    <property type="term" value="F:protein dimerization activity"/>
    <property type="evidence" value="ECO:0007669"/>
    <property type="project" value="InterPro"/>
</dbReference>
<feature type="domain" description="HAT C-terminal dimerisation" evidence="7">
    <location>
        <begin position="614"/>
        <end position="679"/>
    </location>
</feature>
<evidence type="ECO:0000256" key="3">
    <source>
        <dbReference type="ARBA" id="ARBA00022771"/>
    </source>
</evidence>
<keyword evidence="2" id="KW-0479">Metal-binding</keyword>
<evidence type="ECO:0000256" key="4">
    <source>
        <dbReference type="ARBA" id="ARBA00022833"/>
    </source>
</evidence>
<proteinExistence type="predicted"/>
<protein>
    <recommendedName>
        <fullName evidence="7">HAT C-terminal dimerisation domain-containing protein</fullName>
    </recommendedName>
</protein>
<dbReference type="InterPro" id="IPR052035">
    <property type="entry name" value="ZnF_BED_domain_contain"/>
</dbReference>
<organism evidence="8 9">
    <name type="scientific">Pyrenophora tritici-repentis</name>
    <dbReference type="NCBI Taxonomy" id="45151"/>
    <lineage>
        <taxon>Eukaryota</taxon>
        <taxon>Fungi</taxon>
        <taxon>Dikarya</taxon>
        <taxon>Ascomycota</taxon>
        <taxon>Pezizomycotina</taxon>
        <taxon>Dothideomycetes</taxon>
        <taxon>Pleosporomycetidae</taxon>
        <taxon>Pleosporales</taxon>
        <taxon>Pleosporineae</taxon>
        <taxon>Pleosporaceae</taxon>
        <taxon>Pyrenophora</taxon>
    </lineage>
</organism>
<gene>
    <name evidence="8" type="ORF">PtrM4_057850</name>
</gene>
<evidence type="ECO:0000256" key="1">
    <source>
        <dbReference type="ARBA" id="ARBA00004123"/>
    </source>
</evidence>
<reference evidence="8 9" key="1">
    <citation type="journal article" date="2018" name="BMC Genomics">
        <title>Comparative genomics of the wheat fungal pathogen Pyrenophora tritici-repentis reveals chromosomal variations and genome plasticity.</title>
        <authorList>
            <person name="Moolhuijzen P."/>
            <person name="See P.T."/>
            <person name="Hane J.K."/>
            <person name="Shi G."/>
            <person name="Liu Z."/>
            <person name="Oliver R.P."/>
            <person name="Moffat C.S."/>
        </authorList>
    </citation>
    <scope>NUCLEOTIDE SEQUENCE [LARGE SCALE GENOMIC DNA]</scope>
    <source>
        <strain evidence="8">M4</strain>
    </source>
</reference>
<dbReference type="PANTHER" id="PTHR46481">
    <property type="entry name" value="ZINC FINGER BED DOMAIN-CONTAINING PROTEIN 4"/>
    <property type="match status" value="1"/>
</dbReference>